<sequence>MIREQGKKNPGSMKTREWWVSGIKGERGRTNIVGGANPGQPTNPHGWIWRPSSSSTDECEHHEVMNVKSYLTLAIAKTLTCAWLGQDILMSQTLRYHCPYVYLTIVLRTVVEMS</sequence>
<protein>
    <submittedName>
        <fullName evidence="1">Uncharacterized protein</fullName>
    </submittedName>
</protein>
<name>A0AAD6RES8_9ROSI</name>
<evidence type="ECO:0000313" key="2">
    <source>
        <dbReference type="Proteomes" id="UP001164929"/>
    </source>
</evidence>
<dbReference type="Proteomes" id="UP001164929">
    <property type="component" value="Chromosome 2"/>
</dbReference>
<dbReference type="AlphaFoldDB" id="A0AAD6RES8"/>
<gene>
    <name evidence="1" type="ORF">NC653_006670</name>
</gene>
<keyword evidence="2" id="KW-1185">Reference proteome</keyword>
<proteinExistence type="predicted"/>
<reference evidence="1" key="1">
    <citation type="journal article" date="2023" name="Mol. Ecol. Resour.">
        <title>Chromosome-level genome assembly of a triploid poplar Populus alba 'Berolinensis'.</title>
        <authorList>
            <person name="Chen S."/>
            <person name="Yu Y."/>
            <person name="Wang X."/>
            <person name="Wang S."/>
            <person name="Zhang T."/>
            <person name="Zhou Y."/>
            <person name="He R."/>
            <person name="Meng N."/>
            <person name="Wang Y."/>
            <person name="Liu W."/>
            <person name="Liu Z."/>
            <person name="Liu J."/>
            <person name="Guo Q."/>
            <person name="Huang H."/>
            <person name="Sederoff R.R."/>
            <person name="Wang G."/>
            <person name="Qu G."/>
            <person name="Chen S."/>
        </authorList>
    </citation>
    <scope>NUCLEOTIDE SEQUENCE</scope>
    <source>
        <strain evidence="1">SC-2020</strain>
    </source>
</reference>
<dbReference type="EMBL" id="JAQIZT010000002">
    <property type="protein sequence ID" value="KAJ7007708.1"/>
    <property type="molecule type" value="Genomic_DNA"/>
</dbReference>
<evidence type="ECO:0000313" key="1">
    <source>
        <dbReference type="EMBL" id="KAJ7007708.1"/>
    </source>
</evidence>
<accession>A0AAD6RES8</accession>
<organism evidence="1 2">
    <name type="scientific">Populus alba x Populus x berolinensis</name>
    <dbReference type="NCBI Taxonomy" id="444605"/>
    <lineage>
        <taxon>Eukaryota</taxon>
        <taxon>Viridiplantae</taxon>
        <taxon>Streptophyta</taxon>
        <taxon>Embryophyta</taxon>
        <taxon>Tracheophyta</taxon>
        <taxon>Spermatophyta</taxon>
        <taxon>Magnoliopsida</taxon>
        <taxon>eudicotyledons</taxon>
        <taxon>Gunneridae</taxon>
        <taxon>Pentapetalae</taxon>
        <taxon>rosids</taxon>
        <taxon>fabids</taxon>
        <taxon>Malpighiales</taxon>
        <taxon>Salicaceae</taxon>
        <taxon>Saliceae</taxon>
        <taxon>Populus</taxon>
    </lineage>
</organism>
<comment type="caution">
    <text evidence="1">The sequence shown here is derived from an EMBL/GenBank/DDBJ whole genome shotgun (WGS) entry which is preliminary data.</text>
</comment>